<name>A0A914D9P0_9BILA</name>
<organism evidence="1 2">
    <name type="scientific">Acrobeloides nanus</name>
    <dbReference type="NCBI Taxonomy" id="290746"/>
    <lineage>
        <taxon>Eukaryota</taxon>
        <taxon>Metazoa</taxon>
        <taxon>Ecdysozoa</taxon>
        <taxon>Nematoda</taxon>
        <taxon>Chromadorea</taxon>
        <taxon>Rhabditida</taxon>
        <taxon>Tylenchina</taxon>
        <taxon>Cephalobomorpha</taxon>
        <taxon>Cephaloboidea</taxon>
        <taxon>Cephalobidae</taxon>
        <taxon>Acrobeloides</taxon>
    </lineage>
</organism>
<dbReference type="Proteomes" id="UP000887540">
    <property type="component" value="Unplaced"/>
</dbReference>
<evidence type="ECO:0000313" key="1">
    <source>
        <dbReference type="Proteomes" id="UP000887540"/>
    </source>
</evidence>
<dbReference type="AlphaFoldDB" id="A0A914D9P0"/>
<reference evidence="2" key="1">
    <citation type="submission" date="2022-11" db="UniProtKB">
        <authorList>
            <consortium name="WormBaseParasite"/>
        </authorList>
    </citation>
    <scope>IDENTIFICATION</scope>
</reference>
<protein>
    <submittedName>
        <fullName evidence="2">Uncharacterized protein</fullName>
    </submittedName>
</protein>
<dbReference type="WBParaSite" id="ACRNAN_scaffold20407.g27740.t1">
    <property type="protein sequence ID" value="ACRNAN_scaffold20407.g27740.t1"/>
    <property type="gene ID" value="ACRNAN_scaffold20407.g27740"/>
</dbReference>
<proteinExistence type="predicted"/>
<sequence length="39" mass="4444">MWSEVFKNEELNITKGRGVFTKVSSYLPFICDVSKTTMG</sequence>
<evidence type="ECO:0000313" key="2">
    <source>
        <dbReference type="WBParaSite" id="ACRNAN_scaffold20407.g27740.t1"/>
    </source>
</evidence>
<keyword evidence="1" id="KW-1185">Reference proteome</keyword>
<accession>A0A914D9P0</accession>